<evidence type="ECO:0000256" key="5">
    <source>
        <dbReference type="ARBA" id="ARBA00023237"/>
    </source>
</evidence>
<keyword evidence="4" id="KW-0472">Membrane</keyword>
<proteinExistence type="inferred from homology"/>
<name>A0ABR7D303_9BACT</name>
<dbReference type="InterPro" id="IPR033985">
    <property type="entry name" value="SusD-like_N"/>
</dbReference>
<comment type="similarity">
    <text evidence="2">Belongs to the SusD family.</text>
</comment>
<evidence type="ECO:0000259" key="7">
    <source>
        <dbReference type="Pfam" id="PF14322"/>
    </source>
</evidence>
<dbReference type="Gene3D" id="1.25.40.900">
    <property type="match status" value="1"/>
</dbReference>
<keyword evidence="3" id="KW-0732">Signal</keyword>
<dbReference type="InterPro" id="IPR012944">
    <property type="entry name" value="SusD_RagB_dom"/>
</dbReference>
<evidence type="ECO:0000259" key="6">
    <source>
        <dbReference type="Pfam" id="PF07980"/>
    </source>
</evidence>
<organism evidence="8 9">
    <name type="scientific">Butyricimonas hominis</name>
    <dbReference type="NCBI Taxonomy" id="2763032"/>
    <lineage>
        <taxon>Bacteria</taxon>
        <taxon>Pseudomonadati</taxon>
        <taxon>Bacteroidota</taxon>
        <taxon>Bacteroidia</taxon>
        <taxon>Bacteroidales</taxon>
        <taxon>Odoribacteraceae</taxon>
        <taxon>Butyricimonas</taxon>
    </lineage>
</organism>
<dbReference type="RefSeq" id="WP_186976988.1">
    <property type="nucleotide sequence ID" value="NZ_JACOOH010000006.1"/>
</dbReference>
<protein>
    <submittedName>
        <fullName evidence="8">RagB/SusD family nutrient uptake outer membrane protein</fullName>
    </submittedName>
</protein>
<dbReference type="PROSITE" id="PS51257">
    <property type="entry name" value="PROKAR_LIPOPROTEIN"/>
    <property type="match status" value="1"/>
</dbReference>
<comment type="subcellular location">
    <subcellularLocation>
        <location evidence="1">Cell outer membrane</location>
    </subcellularLocation>
</comment>
<evidence type="ECO:0000313" key="9">
    <source>
        <dbReference type="Proteomes" id="UP000646484"/>
    </source>
</evidence>
<feature type="domain" description="SusD-like N-terminal" evidence="7">
    <location>
        <begin position="21"/>
        <end position="208"/>
    </location>
</feature>
<evidence type="ECO:0000313" key="8">
    <source>
        <dbReference type="EMBL" id="MBC5622343.1"/>
    </source>
</evidence>
<accession>A0ABR7D303</accession>
<evidence type="ECO:0000256" key="1">
    <source>
        <dbReference type="ARBA" id="ARBA00004442"/>
    </source>
</evidence>
<dbReference type="SUPFAM" id="SSF48452">
    <property type="entry name" value="TPR-like"/>
    <property type="match status" value="1"/>
</dbReference>
<comment type="caution">
    <text evidence="8">The sequence shown here is derived from an EMBL/GenBank/DDBJ whole genome shotgun (WGS) entry which is preliminary data.</text>
</comment>
<dbReference type="Pfam" id="PF07980">
    <property type="entry name" value="SusD_RagB"/>
    <property type="match status" value="1"/>
</dbReference>
<dbReference type="InterPro" id="IPR011990">
    <property type="entry name" value="TPR-like_helical_dom_sf"/>
</dbReference>
<feature type="domain" description="RagB/SusD" evidence="6">
    <location>
        <begin position="334"/>
        <end position="454"/>
    </location>
</feature>
<gene>
    <name evidence="8" type="ORF">H8S64_14680</name>
</gene>
<dbReference type="Proteomes" id="UP000646484">
    <property type="component" value="Unassembled WGS sequence"/>
</dbReference>
<keyword evidence="9" id="KW-1185">Reference proteome</keyword>
<dbReference type="EMBL" id="JACOOH010000006">
    <property type="protein sequence ID" value="MBC5622343.1"/>
    <property type="molecule type" value="Genomic_DNA"/>
</dbReference>
<reference evidence="8 9" key="1">
    <citation type="submission" date="2020-08" db="EMBL/GenBank/DDBJ databases">
        <title>Genome public.</title>
        <authorList>
            <person name="Liu C."/>
            <person name="Sun Q."/>
        </authorList>
    </citation>
    <scope>NUCLEOTIDE SEQUENCE [LARGE SCALE GENOMIC DNA]</scope>
    <source>
        <strain evidence="8 9">NSJ-56</strain>
    </source>
</reference>
<evidence type="ECO:0000256" key="2">
    <source>
        <dbReference type="ARBA" id="ARBA00006275"/>
    </source>
</evidence>
<dbReference type="Pfam" id="PF14322">
    <property type="entry name" value="SusD-like_3"/>
    <property type="match status" value="1"/>
</dbReference>
<sequence>MKFNKLFLYIILPFILGGCNDWLSVSPESNINEEDLFAKEDGYQVALNGIYKSMAEASMYGQEMSYGALEILAHTYSNGYFSGAYSDIYSSRFTTVNSKNLFEKMWSATYNAIANCNNLIENVKNEPVTQFEEGEIGKNLILGEAYALRGFLHFDMLRLFAPSKKVDDGKTYIPYYDRYKSTFEPHLTVDQTLEKIKNDLLTAKDLVATFDTLPEHKKRFSIGHRIEGSLIPPDNLFYAYRGYRMNYYAIVATLARVYSWAGDLKEAHDAALEVINAKGGGEYFFTLQNGSVFPENHKLNKELIFVLSNQKLIENYKVYLPGSTADRTSTFYIYLNQMEWYSWNPPTEDTRYLTFLGTYSSNKYPLKYTSQTGKSYGEDAIPMIRVSEMYYIASEYLYKNNQSEEAFKMIDQVRNVRGILSDPIKNYITNEASFEKELIKEIHKDLMVEGQAFYWYKKFNQTLSRGTIFVIPTPDNENIN</sequence>
<keyword evidence="5" id="KW-0998">Cell outer membrane</keyword>
<dbReference type="Gene3D" id="1.25.40.390">
    <property type="match status" value="1"/>
</dbReference>
<evidence type="ECO:0000256" key="4">
    <source>
        <dbReference type="ARBA" id="ARBA00023136"/>
    </source>
</evidence>
<evidence type="ECO:0000256" key="3">
    <source>
        <dbReference type="ARBA" id="ARBA00022729"/>
    </source>
</evidence>